<dbReference type="STRING" id="197461.A3843_15215"/>
<dbReference type="RefSeq" id="WP_028482864.1">
    <property type="nucleotide sequence ID" value="NZ_LVVZ01000022.1"/>
</dbReference>
<keyword evidence="2" id="KW-1185">Reference proteome</keyword>
<accession>A0A1U7JEC5</accession>
<organism evidence="1 2">
    <name type="scientific">Pseudovibrio exalbescens</name>
    <dbReference type="NCBI Taxonomy" id="197461"/>
    <lineage>
        <taxon>Bacteria</taxon>
        <taxon>Pseudomonadati</taxon>
        <taxon>Pseudomonadota</taxon>
        <taxon>Alphaproteobacteria</taxon>
        <taxon>Hyphomicrobiales</taxon>
        <taxon>Stappiaceae</taxon>
        <taxon>Pseudovibrio</taxon>
    </lineage>
</organism>
<dbReference type="Proteomes" id="UP000185783">
    <property type="component" value="Unassembled WGS sequence"/>
</dbReference>
<comment type="caution">
    <text evidence="1">The sequence shown here is derived from an EMBL/GenBank/DDBJ whole genome shotgun (WGS) entry which is preliminary data.</text>
</comment>
<gene>
    <name evidence="1" type="ORF">A3843_15215</name>
</gene>
<protein>
    <submittedName>
        <fullName evidence="1">Uncharacterized protein</fullName>
    </submittedName>
</protein>
<dbReference type="EMBL" id="LVVZ01000022">
    <property type="protein sequence ID" value="OKL43077.1"/>
    <property type="molecule type" value="Genomic_DNA"/>
</dbReference>
<evidence type="ECO:0000313" key="2">
    <source>
        <dbReference type="Proteomes" id="UP000185783"/>
    </source>
</evidence>
<name>A0A1U7JEC5_9HYPH</name>
<proteinExistence type="predicted"/>
<sequence>MSEQAHTSLVKEADTHQQLTQAEPVQTGRYMSGQEYARLEAIIERAERVVEEEIRAINAHEAFDLEEAAYRKSKVMLELERVGETVALDDLPSALVDRLQNLRERVALNLKLLSTQLETVRDLSSKLTDAIREIDSDGTYDASAGGL</sequence>
<reference evidence="1 2" key="1">
    <citation type="submission" date="2016-03" db="EMBL/GenBank/DDBJ databases">
        <title>Genome sequence of Nesiotobacter sp. nov., a moderately halophilic alphaproteobacterium isolated from the Yellow Sea, China.</title>
        <authorList>
            <person name="Zhang G."/>
            <person name="Zhang R."/>
        </authorList>
    </citation>
    <scope>NUCLEOTIDE SEQUENCE [LARGE SCALE GENOMIC DNA]</scope>
    <source>
        <strain evidence="1 2">WB1-6</strain>
    </source>
</reference>
<dbReference type="AlphaFoldDB" id="A0A1U7JEC5"/>
<evidence type="ECO:0000313" key="1">
    <source>
        <dbReference type="EMBL" id="OKL43077.1"/>
    </source>
</evidence>